<accession>A0A1X1RJ40</accession>
<dbReference type="EMBL" id="LQOJ01000019">
    <property type="protein sequence ID" value="ORV07550.1"/>
    <property type="molecule type" value="Genomic_DNA"/>
</dbReference>
<name>A0A1X1RJ40_MYCFA</name>
<evidence type="ECO:0000313" key="2">
    <source>
        <dbReference type="Proteomes" id="UP000193484"/>
    </source>
</evidence>
<dbReference type="AlphaFoldDB" id="A0A1X1RJ40"/>
<dbReference type="Proteomes" id="UP000193484">
    <property type="component" value="Unassembled WGS sequence"/>
</dbReference>
<gene>
    <name evidence="1" type="ORF">AWC04_03820</name>
</gene>
<organism evidence="1 2">
    <name type="scientific">Mycolicibacterium fallax</name>
    <name type="common">Mycobacterium fallax</name>
    <dbReference type="NCBI Taxonomy" id="1793"/>
    <lineage>
        <taxon>Bacteria</taxon>
        <taxon>Bacillati</taxon>
        <taxon>Actinomycetota</taxon>
        <taxon>Actinomycetes</taxon>
        <taxon>Mycobacteriales</taxon>
        <taxon>Mycobacteriaceae</taxon>
        <taxon>Mycolicibacterium</taxon>
    </lineage>
</organism>
<protein>
    <submittedName>
        <fullName evidence="1">Uncharacterized protein</fullName>
    </submittedName>
</protein>
<comment type="caution">
    <text evidence="1">The sequence shown here is derived from an EMBL/GenBank/DDBJ whole genome shotgun (WGS) entry which is preliminary data.</text>
</comment>
<dbReference type="RefSeq" id="WP_085093266.1">
    <property type="nucleotide sequence ID" value="NZ_AP022603.1"/>
</dbReference>
<proteinExistence type="predicted"/>
<sequence>MTTFLPVPLSPSEDLDPITPTLQQVVGVGDPSAAGAGALDRVAAHLAQLGGHVPAGPWYADVSPGAVTALVAITVLLLLIAALVGYGVHQSWSAR</sequence>
<keyword evidence="2" id="KW-1185">Reference proteome</keyword>
<reference evidence="1 2" key="1">
    <citation type="submission" date="2016-01" db="EMBL/GenBank/DDBJ databases">
        <title>The new phylogeny of the genus Mycobacterium.</title>
        <authorList>
            <person name="Tarcisio F."/>
            <person name="Conor M."/>
            <person name="Antonella G."/>
            <person name="Elisabetta G."/>
            <person name="Giulia F.S."/>
            <person name="Sara T."/>
            <person name="Anna F."/>
            <person name="Clotilde B."/>
            <person name="Roberto B."/>
            <person name="Veronica D.S."/>
            <person name="Fabio R."/>
            <person name="Monica P."/>
            <person name="Olivier J."/>
            <person name="Enrico T."/>
            <person name="Nicola S."/>
        </authorList>
    </citation>
    <scope>NUCLEOTIDE SEQUENCE [LARGE SCALE GENOMIC DNA]</scope>
    <source>
        <strain evidence="1 2">DSM 44179</strain>
    </source>
</reference>
<evidence type="ECO:0000313" key="1">
    <source>
        <dbReference type="EMBL" id="ORV07550.1"/>
    </source>
</evidence>